<proteinExistence type="predicted"/>
<dbReference type="EMBL" id="MGEK01000035">
    <property type="protein sequence ID" value="OGL80975.1"/>
    <property type="molecule type" value="Genomic_DNA"/>
</dbReference>
<feature type="domain" description="AAA" evidence="1">
    <location>
        <begin position="11"/>
        <end position="129"/>
    </location>
</feature>
<evidence type="ECO:0000313" key="3">
    <source>
        <dbReference type="EMBL" id="OGL80975.1"/>
    </source>
</evidence>
<feature type="non-terminal residue" evidence="3">
    <location>
        <position position="343"/>
    </location>
</feature>
<protein>
    <submittedName>
        <fullName evidence="3">ATPase</fullName>
    </submittedName>
</protein>
<evidence type="ECO:0000313" key="4">
    <source>
        <dbReference type="Proteomes" id="UP000176846"/>
    </source>
</evidence>
<evidence type="ECO:0000259" key="2">
    <source>
        <dbReference type="Pfam" id="PF13635"/>
    </source>
</evidence>
<organism evidence="3 4">
    <name type="scientific">Candidatus Uhrbacteria bacterium RIFCSPLOWO2_01_FULL_47_25</name>
    <dbReference type="NCBI Taxonomy" id="1802402"/>
    <lineage>
        <taxon>Bacteria</taxon>
        <taxon>Candidatus Uhriibacteriota</taxon>
    </lineage>
</organism>
<dbReference type="SUPFAM" id="SSF52540">
    <property type="entry name" value="P-loop containing nucleoside triphosphate hydrolases"/>
    <property type="match status" value="1"/>
</dbReference>
<comment type="caution">
    <text evidence="3">The sequence shown here is derived from an EMBL/GenBank/DDBJ whole genome shotgun (WGS) entry which is preliminary data.</text>
</comment>
<accession>A0A1F7URV3</accession>
<dbReference type="Pfam" id="PF13173">
    <property type="entry name" value="AAA_14"/>
    <property type="match status" value="1"/>
</dbReference>
<dbReference type="InterPro" id="IPR027417">
    <property type="entry name" value="P-loop_NTPase"/>
</dbReference>
<evidence type="ECO:0000259" key="1">
    <source>
        <dbReference type="Pfam" id="PF13173"/>
    </source>
</evidence>
<dbReference type="Proteomes" id="UP000176846">
    <property type="component" value="Unassembled WGS sequence"/>
</dbReference>
<feature type="domain" description="DUF4143" evidence="2">
    <location>
        <begin position="167"/>
        <end position="323"/>
    </location>
</feature>
<sequence>MYTRILKPPHRKSFFLFGPRGTGKTTWLKTQFPQALYFDLLNAEVYNDLLARPHRLAQMIPETWQDWVVLDEVQRVPELLHEVHRLIESRHLYFALTGSSARKLKRGEVNLLAGRALTSFMYPLTAEELGRDFKLSHALRFGHLPLTFQEHDPKRYLESYVTTYLREEVQQEGLTRNLGAFSRFLEVASFSQAQLLNISTVARECAVHRKVAESFFSILEDLLIAARVPVFTKKAKRRMVMHSKLFFFDAGIYRALRPRGPLDTPEDIDGAALETLIFQEVRAINHYYQFGYEIFFWRTANGQEVDLVLYGPRGIIGIEIKRSARITDEMFKGLNVFMKDYPM</sequence>
<dbReference type="AlphaFoldDB" id="A0A1F7URV3"/>
<dbReference type="Pfam" id="PF13635">
    <property type="entry name" value="DUF4143"/>
    <property type="match status" value="1"/>
</dbReference>
<reference evidence="3 4" key="1">
    <citation type="journal article" date="2016" name="Nat. Commun.">
        <title>Thousands of microbial genomes shed light on interconnected biogeochemical processes in an aquifer system.</title>
        <authorList>
            <person name="Anantharaman K."/>
            <person name="Brown C.T."/>
            <person name="Hug L.A."/>
            <person name="Sharon I."/>
            <person name="Castelle C.J."/>
            <person name="Probst A.J."/>
            <person name="Thomas B.C."/>
            <person name="Singh A."/>
            <person name="Wilkins M.J."/>
            <person name="Karaoz U."/>
            <person name="Brodie E.L."/>
            <person name="Williams K.H."/>
            <person name="Hubbard S.S."/>
            <person name="Banfield J.F."/>
        </authorList>
    </citation>
    <scope>NUCLEOTIDE SEQUENCE [LARGE SCALE GENOMIC DNA]</scope>
</reference>
<name>A0A1F7URV3_9BACT</name>
<dbReference type="InterPro" id="IPR025420">
    <property type="entry name" value="DUF4143"/>
</dbReference>
<dbReference type="InterPro" id="IPR041682">
    <property type="entry name" value="AAA_14"/>
</dbReference>
<gene>
    <name evidence="3" type="ORF">A2936_03255</name>
</gene>
<dbReference type="PANTHER" id="PTHR43566">
    <property type="entry name" value="CONSERVED PROTEIN"/>
    <property type="match status" value="1"/>
</dbReference>
<dbReference type="PANTHER" id="PTHR43566:SF2">
    <property type="entry name" value="DUF4143 DOMAIN-CONTAINING PROTEIN"/>
    <property type="match status" value="1"/>
</dbReference>